<dbReference type="InterPro" id="IPR036388">
    <property type="entry name" value="WH-like_DNA-bd_sf"/>
</dbReference>
<evidence type="ECO:0000256" key="1">
    <source>
        <dbReference type="ARBA" id="ARBA00023125"/>
    </source>
</evidence>
<evidence type="ECO:0000313" key="5">
    <source>
        <dbReference type="EMBL" id="PWQ95129.1"/>
    </source>
</evidence>
<feature type="DNA-binding region" description="OmpR/PhoB-type" evidence="2">
    <location>
        <begin position="1"/>
        <end position="40"/>
    </location>
</feature>
<evidence type="ECO:0000256" key="2">
    <source>
        <dbReference type="PROSITE-ProRule" id="PRU01091"/>
    </source>
</evidence>
<feature type="transmembrane region" description="Helical" evidence="3">
    <location>
        <begin position="69"/>
        <end position="87"/>
    </location>
</feature>
<dbReference type="Proteomes" id="UP000245539">
    <property type="component" value="Unassembled WGS sequence"/>
</dbReference>
<evidence type="ECO:0000259" key="4">
    <source>
        <dbReference type="PROSITE" id="PS51755"/>
    </source>
</evidence>
<feature type="domain" description="OmpR/PhoB-type" evidence="4">
    <location>
        <begin position="1"/>
        <end position="40"/>
    </location>
</feature>
<organism evidence="5 6">
    <name type="scientific">Leucothrix pacifica</name>
    <dbReference type="NCBI Taxonomy" id="1247513"/>
    <lineage>
        <taxon>Bacteria</taxon>
        <taxon>Pseudomonadati</taxon>
        <taxon>Pseudomonadota</taxon>
        <taxon>Gammaproteobacteria</taxon>
        <taxon>Thiotrichales</taxon>
        <taxon>Thiotrichaceae</taxon>
        <taxon>Leucothrix</taxon>
    </lineage>
</organism>
<proteinExistence type="predicted"/>
<evidence type="ECO:0000313" key="6">
    <source>
        <dbReference type="Proteomes" id="UP000245539"/>
    </source>
</evidence>
<dbReference type="Gene3D" id="1.10.10.10">
    <property type="entry name" value="Winged helix-like DNA-binding domain superfamily/Winged helix DNA-binding domain"/>
    <property type="match status" value="1"/>
</dbReference>
<dbReference type="InterPro" id="IPR001867">
    <property type="entry name" value="OmpR/PhoB-type_DNA-bd"/>
</dbReference>
<protein>
    <recommendedName>
        <fullName evidence="4">OmpR/PhoB-type domain-containing protein</fullName>
    </recommendedName>
</protein>
<comment type="caution">
    <text evidence="5">The sequence shown here is derived from an EMBL/GenBank/DDBJ whole genome shotgun (WGS) entry which is preliminary data.</text>
</comment>
<dbReference type="GO" id="GO:0006355">
    <property type="term" value="P:regulation of DNA-templated transcription"/>
    <property type="evidence" value="ECO:0007669"/>
    <property type="project" value="InterPro"/>
</dbReference>
<keyword evidence="3" id="KW-0812">Transmembrane</keyword>
<sequence>MVSDMALNTCIKSVRKAVGDDGRQQKYIRTLPKRGFQFIAEVSTQEPSNLYQDSEPEKAASDNTWRLKFALLLPFLIGVIWLFNSLWSDHQEHQLPLSGKTSIAILNFKQTGQQDQTQLFTEELASSLSHYRDLFVIVRNSSTQFDEAAQTIQQIGRALGAQYIVDGSMRYQREEVRISANLVNTATGQLVWSGKFDQQRAQLYRLQNELAYQLAGQLVPEIVRADAEKT</sequence>
<accession>A0A317C9S4</accession>
<gene>
    <name evidence="5" type="ORF">DKW60_15515</name>
</gene>
<dbReference type="GO" id="GO:0003677">
    <property type="term" value="F:DNA binding"/>
    <property type="evidence" value="ECO:0007669"/>
    <property type="project" value="UniProtKB-UniRule"/>
</dbReference>
<evidence type="ECO:0000256" key="3">
    <source>
        <dbReference type="SAM" id="Phobius"/>
    </source>
</evidence>
<dbReference type="SUPFAM" id="SSF52964">
    <property type="entry name" value="TolB, N-terminal domain"/>
    <property type="match status" value="1"/>
</dbReference>
<dbReference type="Gene3D" id="3.40.50.10070">
    <property type="entry name" value="TolB, N-terminal domain"/>
    <property type="match status" value="1"/>
</dbReference>
<dbReference type="GO" id="GO:0000160">
    <property type="term" value="P:phosphorelay signal transduction system"/>
    <property type="evidence" value="ECO:0007669"/>
    <property type="project" value="InterPro"/>
</dbReference>
<keyword evidence="3" id="KW-1133">Transmembrane helix</keyword>
<keyword evidence="6" id="KW-1185">Reference proteome</keyword>
<keyword evidence="3" id="KW-0472">Membrane</keyword>
<reference evidence="5 6" key="1">
    <citation type="submission" date="2018-05" db="EMBL/GenBank/DDBJ databases">
        <title>Leucothrix arctica sp. nov., isolated from Arctic seawater.</title>
        <authorList>
            <person name="Choi A."/>
            <person name="Baek K."/>
        </authorList>
    </citation>
    <scope>NUCLEOTIDE SEQUENCE [LARGE SCALE GENOMIC DNA]</scope>
    <source>
        <strain evidence="5 6">JCM 18388</strain>
    </source>
</reference>
<keyword evidence="1 2" id="KW-0238">DNA-binding</keyword>
<dbReference type="PROSITE" id="PS51755">
    <property type="entry name" value="OMPR_PHOB"/>
    <property type="match status" value="1"/>
</dbReference>
<name>A0A317C9S4_9GAMM</name>
<dbReference type="AlphaFoldDB" id="A0A317C9S4"/>
<dbReference type="EMBL" id="QGKM01000047">
    <property type="protein sequence ID" value="PWQ95129.1"/>
    <property type="molecule type" value="Genomic_DNA"/>
</dbReference>